<comment type="caution">
    <text evidence="2">The sequence shown here is derived from an EMBL/GenBank/DDBJ whole genome shotgun (WGS) entry which is preliminary data.</text>
</comment>
<name>A0A1Y1Y0H5_9PLEO</name>
<organism evidence="2 3">
    <name type="scientific">Clohesyomyces aquaticus</name>
    <dbReference type="NCBI Taxonomy" id="1231657"/>
    <lineage>
        <taxon>Eukaryota</taxon>
        <taxon>Fungi</taxon>
        <taxon>Dikarya</taxon>
        <taxon>Ascomycota</taxon>
        <taxon>Pezizomycotina</taxon>
        <taxon>Dothideomycetes</taxon>
        <taxon>Pleosporomycetidae</taxon>
        <taxon>Pleosporales</taxon>
        <taxon>Lindgomycetaceae</taxon>
        <taxon>Clohesyomyces</taxon>
    </lineage>
</organism>
<dbReference type="EMBL" id="MCFA01000456">
    <property type="protein sequence ID" value="ORX91513.1"/>
    <property type="molecule type" value="Genomic_DNA"/>
</dbReference>
<proteinExistence type="predicted"/>
<sequence>MANRKYKTREERIEARRLQSQKAQERYREKKKKDAKEATDAECPESGRELPEKPSSRLKIEITFTRIKKELVDLAKFLEDTLDPSVKLYLVEQKQSIQSVIDTLHAI</sequence>
<gene>
    <name evidence="2" type="ORF">BCR34DRAFT_595017</name>
</gene>
<protein>
    <recommendedName>
        <fullName evidence="4">BZIP domain-containing protein</fullName>
    </recommendedName>
</protein>
<reference evidence="2 3" key="1">
    <citation type="submission" date="2016-07" db="EMBL/GenBank/DDBJ databases">
        <title>Pervasive Adenine N6-methylation of Active Genes in Fungi.</title>
        <authorList>
            <consortium name="DOE Joint Genome Institute"/>
            <person name="Mondo S.J."/>
            <person name="Dannebaum R.O."/>
            <person name="Kuo R.C."/>
            <person name="Labutti K."/>
            <person name="Haridas S."/>
            <person name="Kuo A."/>
            <person name="Salamov A."/>
            <person name="Ahrendt S.R."/>
            <person name="Lipzen A."/>
            <person name="Sullivan W."/>
            <person name="Andreopoulos W.B."/>
            <person name="Clum A."/>
            <person name="Lindquist E."/>
            <person name="Daum C."/>
            <person name="Ramamoorthy G.K."/>
            <person name="Gryganskyi A."/>
            <person name="Culley D."/>
            <person name="Magnuson J.K."/>
            <person name="James T.Y."/>
            <person name="O'Malley M.A."/>
            <person name="Stajich J.E."/>
            <person name="Spatafora J.W."/>
            <person name="Visel A."/>
            <person name="Grigoriev I.V."/>
        </authorList>
    </citation>
    <scope>NUCLEOTIDE SEQUENCE [LARGE SCALE GENOMIC DNA]</scope>
    <source>
        <strain evidence="2 3">CBS 115471</strain>
    </source>
</reference>
<keyword evidence="3" id="KW-1185">Reference proteome</keyword>
<dbReference type="AlphaFoldDB" id="A0A1Y1Y0H5"/>
<evidence type="ECO:0000313" key="3">
    <source>
        <dbReference type="Proteomes" id="UP000193144"/>
    </source>
</evidence>
<feature type="compositionally biased region" description="Basic and acidic residues" evidence="1">
    <location>
        <begin position="8"/>
        <end position="54"/>
    </location>
</feature>
<evidence type="ECO:0000313" key="2">
    <source>
        <dbReference type="EMBL" id="ORX91513.1"/>
    </source>
</evidence>
<feature type="region of interest" description="Disordered" evidence="1">
    <location>
        <begin position="1"/>
        <end position="54"/>
    </location>
</feature>
<accession>A0A1Y1Y0H5</accession>
<dbReference type="Proteomes" id="UP000193144">
    <property type="component" value="Unassembled WGS sequence"/>
</dbReference>
<evidence type="ECO:0000256" key="1">
    <source>
        <dbReference type="SAM" id="MobiDB-lite"/>
    </source>
</evidence>
<evidence type="ECO:0008006" key="4">
    <source>
        <dbReference type="Google" id="ProtNLM"/>
    </source>
</evidence>